<reference evidence="2 3" key="1">
    <citation type="submission" date="2019-10" db="EMBL/GenBank/DDBJ databases">
        <title>Whole genome shotgun sequence of Acrocarpospora pleiomorpha NBRC 16267.</title>
        <authorList>
            <person name="Ichikawa N."/>
            <person name="Kimura A."/>
            <person name="Kitahashi Y."/>
            <person name="Komaki H."/>
            <person name="Oguchi A."/>
        </authorList>
    </citation>
    <scope>NUCLEOTIDE SEQUENCE [LARGE SCALE GENOMIC DNA]</scope>
    <source>
        <strain evidence="2 3">NBRC 16267</strain>
    </source>
</reference>
<protein>
    <submittedName>
        <fullName evidence="2">Uncharacterized protein</fullName>
    </submittedName>
</protein>
<comment type="caution">
    <text evidence="2">The sequence shown here is derived from an EMBL/GenBank/DDBJ whole genome shotgun (WGS) entry which is preliminary data.</text>
</comment>
<sequence length="77" mass="8691">MHDIVLDGCPAYRVWVNAAPSLDEMIFGFEHDWRRSPSQQGAEPFHRLNGARPRGLHPGARRRQVRALADLGGAEWS</sequence>
<proteinExistence type="predicted"/>
<evidence type="ECO:0000256" key="1">
    <source>
        <dbReference type="SAM" id="MobiDB-lite"/>
    </source>
</evidence>
<accession>A0A5M3Y122</accession>
<evidence type="ECO:0000313" key="2">
    <source>
        <dbReference type="EMBL" id="GES27025.1"/>
    </source>
</evidence>
<dbReference type="OrthoDB" id="3542505at2"/>
<feature type="region of interest" description="Disordered" evidence="1">
    <location>
        <begin position="38"/>
        <end position="62"/>
    </location>
</feature>
<gene>
    <name evidence="2" type="ORF">Aple_099240</name>
</gene>
<keyword evidence="3" id="KW-1185">Reference proteome</keyword>
<dbReference type="AlphaFoldDB" id="A0A5M3Y122"/>
<evidence type="ECO:0000313" key="3">
    <source>
        <dbReference type="Proteomes" id="UP000377595"/>
    </source>
</evidence>
<dbReference type="RefSeq" id="WP_155351702.1">
    <property type="nucleotide sequence ID" value="NZ_BAAAHM010000033.1"/>
</dbReference>
<dbReference type="Proteomes" id="UP000377595">
    <property type="component" value="Unassembled WGS sequence"/>
</dbReference>
<dbReference type="EMBL" id="BLAF01000106">
    <property type="protein sequence ID" value="GES27025.1"/>
    <property type="molecule type" value="Genomic_DNA"/>
</dbReference>
<organism evidence="2 3">
    <name type="scientific">Acrocarpospora pleiomorpha</name>
    <dbReference type="NCBI Taxonomy" id="90975"/>
    <lineage>
        <taxon>Bacteria</taxon>
        <taxon>Bacillati</taxon>
        <taxon>Actinomycetota</taxon>
        <taxon>Actinomycetes</taxon>
        <taxon>Streptosporangiales</taxon>
        <taxon>Streptosporangiaceae</taxon>
        <taxon>Acrocarpospora</taxon>
    </lineage>
</organism>
<name>A0A5M3Y122_9ACTN</name>